<gene>
    <name evidence="9" type="primary">lpd</name>
    <name evidence="9" type="ORF">Pla133_12130</name>
</gene>
<protein>
    <submittedName>
        <fullName evidence="9">Dihydrolipoyl dehydrogenase</fullName>
        <ecNumber evidence="9">1.8.1.4</ecNumber>
    </submittedName>
</protein>
<dbReference type="EC" id="1.8.1.4" evidence="9"/>
<evidence type="ECO:0000256" key="5">
    <source>
        <dbReference type="PIRSR" id="PIRSR000350-2"/>
    </source>
</evidence>
<dbReference type="AlphaFoldDB" id="A0A518BGN2"/>
<feature type="domain" description="FAD/NAD(P)-binding" evidence="8">
    <location>
        <begin position="5"/>
        <end position="319"/>
    </location>
</feature>
<evidence type="ECO:0000256" key="4">
    <source>
        <dbReference type="ARBA" id="ARBA00023027"/>
    </source>
</evidence>
<feature type="domain" description="Pyridine nucleotide-disulphide oxidoreductase dimerisation" evidence="7">
    <location>
        <begin position="338"/>
        <end position="446"/>
    </location>
</feature>
<dbReference type="InterPro" id="IPR016156">
    <property type="entry name" value="FAD/NAD-linked_Rdtase_dimer_sf"/>
</dbReference>
<feature type="binding site" evidence="6">
    <location>
        <position position="49"/>
    </location>
    <ligand>
        <name>FAD</name>
        <dbReference type="ChEBI" id="CHEBI:57692"/>
    </ligand>
</feature>
<dbReference type="InterPro" id="IPR023753">
    <property type="entry name" value="FAD/NAD-binding_dom"/>
</dbReference>
<keyword evidence="6" id="KW-0547">Nucleotide-binding</keyword>
<sequence length="473" mass="50697">MIETDVCILGGGPGGLAAAANLALHGRRVVVVNAGPLMGYGIEGAFRSKAAFEITRQYVYASLRPDVFEAARPPSLEAVLRGTQRSAEGLNVSVVDRLQRLGVEVIEGRGVIEDAQTVLVGGRRVRAKDLIIATGSRPRVPEGIVPDDRRVLTSDTVNRCMELPRTLAILGAGVIGCEYASIFAALGSEVTLVDTQPRVLGSEDPDLSAFITRAFVERGIKVLSSTRFQGIERTADGVRTALPEGRVLETGAVLLAIGRVACTDGIGLERIGVERAKGGWIPTDGSMRTNVPHVYAVGDVGDRGTPVDLALVHVAQAEGVCAAHHILGEEFDQSMDHVPYIIFTVPMIAGAGLSETAARERHGEVRVGKYPYGRNHRAHAMHPALGYVKLIVGPVGDDRILGVRVVGRDADTLIAAASILIERQLPYTYLITSIMPHPSLIECLQGAAHIIQGDALTYEEGEEYDFFDLIRRQ</sequence>
<dbReference type="Proteomes" id="UP000316921">
    <property type="component" value="Chromosome"/>
</dbReference>
<dbReference type="GO" id="GO:0050660">
    <property type="term" value="F:flavin adenine dinucleotide binding"/>
    <property type="evidence" value="ECO:0007669"/>
    <property type="project" value="TreeGrafter"/>
</dbReference>
<feature type="binding site" evidence="6">
    <location>
        <begin position="171"/>
        <end position="178"/>
    </location>
    <ligand>
        <name>NAD(+)</name>
        <dbReference type="ChEBI" id="CHEBI:57540"/>
    </ligand>
</feature>
<dbReference type="KEGG" id="pbap:Pla133_12130"/>
<evidence type="ECO:0000256" key="3">
    <source>
        <dbReference type="ARBA" id="ARBA00022827"/>
    </source>
</evidence>
<evidence type="ECO:0000313" key="10">
    <source>
        <dbReference type="Proteomes" id="UP000316921"/>
    </source>
</evidence>
<dbReference type="InterPro" id="IPR036188">
    <property type="entry name" value="FAD/NAD-bd_sf"/>
</dbReference>
<dbReference type="GO" id="GO:0004148">
    <property type="term" value="F:dihydrolipoyl dehydrogenase (NADH) activity"/>
    <property type="evidence" value="ECO:0007669"/>
    <property type="project" value="UniProtKB-EC"/>
</dbReference>
<keyword evidence="3 6" id="KW-0274">FAD</keyword>
<keyword evidence="4 6" id="KW-0520">NAD</keyword>
<dbReference type="Gene3D" id="3.50.50.60">
    <property type="entry name" value="FAD/NAD(P)-binding domain"/>
    <property type="match status" value="2"/>
</dbReference>
<keyword evidence="2" id="KW-0285">Flavoprotein</keyword>
<dbReference type="SUPFAM" id="SSF55424">
    <property type="entry name" value="FAD/NAD-linked reductases, dimerisation (C-terminal) domain"/>
    <property type="match status" value="1"/>
</dbReference>
<evidence type="ECO:0000259" key="8">
    <source>
        <dbReference type="Pfam" id="PF07992"/>
    </source>
</evidence>
<comment type="cofactor">
    <cofactor evidence="6">
        <name>FAD</name>
        <dbReference type="ChEBI" id="CHEBI:57692"/>
    </cofactor>
    <text evidence="6">Binds 1 FAD per subunit.</text>
</comment>
<dbReference type="GO" id="GO:0006103">
    <property type="term" value="P:2-oxoglutarate metabolic process"/>
    <property type="evidence" value="ECO:0007669"/>
    <property type="project" value="TreeGrafter"/>
</dbReference>
<evidence type="ECO:0000256" key="6">
    <source>
        <dbReference type="PIRSR" id="PIRSR000350-3"/>
    </source>
</evidence>
<name>A0A518BGN2_9BACT</name>
<dbReference type="PANTHER" id="PTHR22912">
    <property type="entry name" value="DISULFIDE OXIDOREDUCTASE"/>
    <property type="match status" value="1"/>
</dbReference>
<organism evidence="9 10">
    <name type="scientific">Engelhardtia mirabilis</name>
    <dbReference type="NCBI Taxonomy" id="2528011"/>
    <lineage>
        <taxon>Bacteria</taxon>
        <taxon>Pseudomonadati</taxon>
        <taxon>Planctomycetota</taxon>
        <taxon>Planctomycetia</taxon>
        <taxon>Planctomycetia incertae sedis</taxon>
        <taxon>Engelhardtia</taxon>
    </lineage>
</organism>
<dbReference type="RefSeq" id="WP_145063444.1">
    <property type="nucleotide sequence ID" value="NZ_CP036287.1"/>
</dbReference>
<dbReference type="Pfam" id="PF07992">
    <property type="entry name" value="Pyr_redox_2"/>
    <property type="match status" value="1"/>
</dbReference>
<feature type="binding site" evidence="6">
    <location>
        <begin position="134"/>
        <end position="136"/>
    </location>
    <ligand>
        <name>FAD</name>
        <dbReference type="ChEBI" id="CHEBI:57692"/>
    </ligand>
</feature>
<reference evidence="9 10" key="1">
    <citation type="submission" date="2019-02" db="EMBL/GenBank/DDBJ databases">
        <title>Deep-cultivation of Planctomycetes and their phenomic and genomic characterization uncovers novel biology.</title>
        <authorList>
            <person name="Wiegand S."/>
            <person name="Jogler M."/>
            <person name="Boedeker C."/>
            <person name="Pinto D."/>
            <person name="Vollmers J."/>
            <person name="Rivas-Marin E."/>
            <person name="Kohn T."/>
            <person name="Peeters S.H."/>
            <person name="Heuer A."/>
            <person name="Rast P."/>
            <person name="Oberbeckmann S."/>
            <person name="Bunk B."/>
            <person name="Jeske O."/>
            <person name="Meyerdierks A."/>
            <person name="Storesund J.E."/>
            <person name="Kallscheuer N."/>
            <person name="Luecker S."/>
            <person name="Lage O.M."/>
            <person name="Pohl T."/>
            <person name="Merkel B.J."/>
            <person name="Hornburger P."/>
            <person name="Mueller R.-W."/>
            <person name="Bruemmer F."/>
            <person name="Labrenz M."/>
            <person name="Spormann A.M."/>
            <person name="Op den Camp H."/>
            <person name="Overmann J."/>
            <person name="Amann R."/>
            <person name="Jetten M.S.M."/>
            <person name="Mascher T."/>
            <person name="Medema M.H."/>
            <person name="Devos D.P."/>
            <person name="Kaster A.-K."/>
            <person name="Ovreas L."/>
            <person name="Rohde M."/>
            <person name="Galperin M.Y."/>
            <person name="Jogler C."/>
        </authorList>
    </citation>
    <scope>NUCLEOTIDE SEQUENCE [LARGE SCALE GENOMIC DNA]</scope>
    <source>
        <strain evidence="9 10">Pla133</strain>
    </source>
</reference>
<evidence type="ECO:0000256" key="2">
    <source>
        <dbReference type="ARBA" id="ARBA00022630"/>
    </source>
</evidence>
<dbReference type="PIRSF" id="PIRSF000350">
    <property type="entry name" value="Mercury_reductase_MerA"/>
    <property type="match status" value="1"/>
</dbReference>
<comment type="similarity">
    <text evidence="1">Belongs to the class-I pyridine nucleotide-disulfide oxidoreductase family.</text>
</comment>
<feature type="binding site" evidence="6">
    <location>
        <position position="110"/>
    </location>
    <ligand>
        <name>FAD</name>
        <dbReference type="ChEBI" id="CHEBI:57692"/>
    </ligand>
</feature>
<keyword evidence="9" id="KW-0560">Oxidoreductase</keyword>
<dbReference type="PRINTS" id="PR00411">
    <property type="entry name" value="PNDRDTASEI"/>
</dbReference>
<dbReference type="Gene3D" id="3.30.390.30">
    <property type="match status" value="1"/>
</dbReference>
<dbReference type="InterPro" id="IPR001100">
    <property type="entry name" value="Pyr_nuc-diS_OxRdtase"/>
</dbReference>
<feature type="binding site" evidence="6">
    <location>
        <position position="258"/>
    </location>
    <ligand>
        <name>NAD(+)</name>
        <dbReference type="ChEBI" id="CHEBI:57540"/>
    </ligand>
</feature>
<proteinExistence type="inferred from homology"/>
<dbReference type="InterPro" id="IPR004099">
    <property type="entry name" value="Pyr_nucl-diS_OxRdtase_dimer"/>
</dbReference>
<dbReference type="PRINTS" id="PR00368">
    <property type="entry name" value="FADPNR"/>
</dbReference>
<dbReference type="SUPFAM" id="SSF51905">
    <property type="entry name" value="FAD/NAD(P)-binding domain"/>
    <property type="match status" value="1"/>
</dbReference>
<dbReference type="InterPro" id="IPR050151">
    <property type="entry name" value="Class-I_Pyr_Nuc-Dis_Oxidored"/>
</dbReference>
<evidence type="ECO:0000259" key="7">
    <source>
        <dbReference type="Pfam" id="PF02852"/>
    </source>
</evidence>
<dbReference type="EMBL" id="CP036287">
    <property type="protein sequence ID" value="QDU66147.1"/>
    <property type="molecule type" value="Genomic_DNA"/>
</dbReference>
<dbReference type="Pfam" id="PF02852">
    <property type="entry name" value="Pyr_redox_dim"/>
    <property type="match status" value="1"/>
</dbReference>
<accession>A0A518BGN2</accession>
<evidence type="ECO:0000256" key="1">
    <source>
        <dbReference type="ARBA" id="ARBA00007532"/>
    </source>
</evidence>
<dbReference type="PANTHER" id="PTHR22912:SF151">
    <property type="entry name" value="DIHYDROLIPOYL DEHYDROGENASE, MITOCHONDRIAL"/>
    <property type="match status" value="1"/>
</dbReference>
<evidence type="ECO:0000313" key="9">
    <source>
        <dbReference type="EMBL" id="QDU66147.1"/>
    </source>
</evidence>
<feature type="active site" description="Proton acceptor" evidence="5">
    <location>
        <position position="437"/>
    </location>
</feature>
<feature type="binding site" evidence="6">
    <location>
        <position position="299"/>
    </location>
    <ligand>
        <name>FAD</name>
        <dbReference type="ChEBI" id="CHEBI:57692"/>
    </ligand>
</feature>
<keyword evidence="10" id="KW-1185">Reference proteome</keyword>